<dbReference type="SMART" id="SM00320">
    <property type="entry name" value="WD40"/>
    <property type="match status" value="8"/>
</dbReference>
<accession>A0A482WC17</accession>
<evidence type="ECO:0000256" key="7">
    <source>
        <dbReference type="ARBA" id="ARBA00040154"/>
    </source>
</evidence>
<dbReference type="Gene3D" id="2.130.10.10">
    <property type="entry name" value="YVTN repeat-like/Quinoprotein amine dehydrogenase"/>
    <property type="match status" value="3"/>
</dbReference>
<proteinExistence type="inferred from homology"/>
<evidence type="ECO:0000256" key="8">
    <source>
        <dbReference type="PROSITE-ProRule" id="PRU00221"/>
    </source>
</evidence>
<evidence type="ECO:0000256" key="1">
    <source>
        <dbReference type="ARBA" id="ARBA00004496"/>
    </source>
</evidence>
<dbReference type="PANTHER" id="PTHR14344:SF3">
    <property type="entry name" value="WD REPEAT-CONTAINING PROTEIN 6"/>
    <property type="match status" value="1"/>
</dbReference>
<dbReference type="GO" id="GO:0030488">
    <property type="term" value="P:tRNA methylation"/>
    <property type="evidence" value="ECO:0007669"/>
    <property type="project" value="TreeGrafter"/>
</dbReference>
<keyword evidence="5" id="KW-0677">Repeat</keyword>
<sequence length="806" mass="91921">AFIHCSLANELVIFSGTVFGEILIWKVTPKDDQTNDHPVLVTLKGHKGVIFSIHYNEASGYISSSSDDRSTAIWSIENRFIDVELQQFVPKINLKLKVNGHQSRIFRSLIFGQFLITAGEDSYVNVWSFEGKLIRKIETHQGGSVWALDCKDNVIVSGGGDCGLSLIPLHFNSISYRQSVLPDGEVPKRMGILHSNNLIVITESGYLFYFVLKTKEWVKINHHKDLKSYSLLEVSKCRRLASLSGYHGEIYIYKEQRDFIILISHYKISGESRIFSFHWISCDTFFTCQKGGILTLWFLQNNKVDVISTFDLPENKDIWTTAACQVANGKYVVGDRKGNMHVYEIQTKTPLQTFKKVHNYLGVTQIHNFNNKIVSLGRNSMVRTFTFNHKQLTSISSDKVPFTWLTAIVDRLLLAFSGNNFVVWDYDTRRTLFEHNCGGGHRSWDFCKQHDTVMFGYVKDHAIKILTYDQTEMCPTNKIASYHTKTVNAVKIFKVREYYLILSGSEDTKLRISLIGKDYYAVLKNLKSHLSSIRAICVCRIAKQERDYLMFSGGGRGQIICWKFSLDINNVNKSLCSEQYSYYEKLTAEMSETRIMDLSTTEIKNSILLFAATSEGNINVFSVIEDDGKYRINFIKNMFYKLKCVTRICIIGSLNILISLSTDGTLTFWDLSLVLMSELINPFKIVNVHRAGINSCSYKLLKEDLLMLLTGGDDNSVVMNLFQIIKIDDKIVTFTTVSSFQDNGVHCAQITGVFISDGYFFTTSIDQRLAVFSWRIHQQKLICSLMSKYNSTVADIQGIQIHEGDR</sequence>
<comment type="subcellular location">
    <subcellularLocation>
        <location evidence="1">Cytoplasm</location>
    </subcellularLocation>
</comment>
<evidence type="ECO:0000313" key="10">
    <source>
        <dbReference type="Proteomes" id="UP000292052"/>
    </source>
</evidence>
<protein>
    <recommendedName>
        <fullName evidence="7">tRNA (34-2'-O)-methyltransferase regulator WDR6</fullName>
    </recommendedName>
</protein>
<dbReference type="AlphaFoldDB" id="A0A482WC17"/>
<gene>
    <name evidence="9" type="ORF">BDFB_007280</name>
</gene>
<comment type="caution">
    <text evidence="9">The sequence shown here is derived from an EMBL/GenBank/DDBJ whole genome shotgun (WGS) entry which is preliminary data.</text>
</comment>
<dbReference type="GO" id="GO:0005737">
    <property type="term" value="C:cytoplasm"/>
    <property type="evidence" value="ECO:0007669"/>
    <property type="project" value="UniProtKB-SubCell"/>
</dbReference>
<evidence type="ECO:0000256" key="5">
    <source>
        <dbReference type="ARBA" id="ARBA00022737"/>
    </source>
</evidence>
<dbReference type="Proteomes" id="UP000292052">
    <property type="component" value="Unassembled WGS sequence"/>
</dbReference>
<evidence type="ECO:0000256" key="4">
    <source>
        <dbReference type="ARBA" id="ARBA00022694"/>
    </source>
</evidence>
<dbReference type="Pfam" id="PF00400">
    <property type="entry name" value="WD40"/>
    <property type="match status" value="1"/>
</dbReference>
<dbReference type="InterPro" id="IPR001680">
    <property type="entry name" value="WD40_rpt"/>
</dbReference>
<dbReference type="PROSITE" id="PS50294">
    <property type="entry name" value="WD_REPEATS_REGION"/>
    <property type="match status" value="1"/>
</dbReference>
<dbReference type="InterPro" id="IPR051973">
    <property type="entry name" value="tRNA_Anticodon_Mtase-Reg"/>
</dbReference>
<dbReference type="EMBL" id="QDEB01011831">
    <property type="protein sequence ID" value="RZC42013.1"/>
    <property type="molecule type" value="Genomic_DNA"/>
</dbReference>
<evidence type="ECO:0000313" key="9">
    <source>
        <dbReference type="EMBL" id="RZC42013.1"/>
    </source>
</evidence>
<dbReference type="OrthoDB" id="5594999at2759"/>
<dbReference type="InterPro" id="IPR036322">
    <property type="entry name" value="WD40_repeat_dom_sf"/>
</dbReference>
<evidence type="ECO:0000256" key="2">
    <source>
        <dbReference type="ARBA" id="ARBA00022490"/>
    </source>
</evidence>
<organism evidence="9 10">
    <name type="scientific">Asbolus verrucosus</name>
    <name type="common">Desert ironclad beetle</name>
    <dbReference type="NCBI Taxonomy" id="1661398"/>
    <lineage>
        <taxon>Eukaryota</taxon>
        <taxon>Metazoa</taxon>
        <taxon>Ecdysozoa</taxon>
        <taxon>Arthropoda</taxon>
        <taxon>Hexapoda</taxon>
        <taxon>Insecta</taxon>
        <taxon>Pterygota</taxon>
        <taxon>Neoptera</taxon>
        <taxon>Endopterygota</taxon>
        <taxon>Coleoptera</taxon>
        <taxon>Polyphaga</taxon>
        <taxon>Cucujiformia</taxon>
        <taxon>Tenebrionidae</taxon>
        <taxon>Pimeliinae</taxon>
        <taxon>Asbolus</taxon>
    </lineage>
</organism>
<dbReference type="PROSITE" id="PS50082">
    <property type="entry name" value="WD_REPEATS_2"/>
    <property type="match status" value="1"/>
</dbReference>
<feature type="non-terminal residue" evidence="9">
    <location>
        <position position="806"/>
    </location>
</feature>
<dbReference type="SUPFAM" id="SSF50978">
    <property type="entry name" value="WD40 repeat-like"/>
    <property type="match status" value="2"/>
</dbReference>
<feature type="non-terminal residue" evidence="9">
    <location>
        <position position="1"/>
    </location>
</feature>
<name>A0A482WC17_ASBVE</name>
<dbReference type="SUPFAM" id="SSF69322">
    <property type="entry name" value="Tricorn protease domain 2"/>
    <property type="match status" value="1"/>
</dbReference>
<evidence type="ECO:0000256" key="6">
    <source>
        <dbReference type="ARBA" id="ARBA00038255"/>
    </source>
</evidence>
<keyword evidence="4" id="KW-0819">tRNA processing</keyword>
<keyword evidence="10" id="KW-1185">Reference proteome</keyword>
<keyword evidence="3 8" id="KW-0853">WD repeat</keyword>
<dbReference type="InterPro" id="IPR015943">
    <property type="entry name" value="WD40/YVTN_repeat-like_dom_sf"/>
</dbReference>
<dbReference type="STRING" id="1661398.A0A482WC17"/>
<evidence type="ECO:0000256" key="3">
    <source>
        <dbReference type="ARBA" id="ARBA00022574"/>
    </source>
</evidence>
<keyword evidence="2" id="KW-0963">Cytoplasm</keyword>
<dbReference type="PANTHER" id="PTHR14344">
    <property type="entry name" value="WD REPEAT PROTEIN"/>
    <property type="match status" value="1"/>
</dbReference>
<feature type="repeat" description="WD" evidence="8">
    <location>
        <begin position="43"/>
        <end position="78"/>
    </location>
</feature>
<comment type="similarity">
    <text evidence="6">Belongs to the WD repeat WDR6 family.</text>
</comment>
<reference evidence="9 10" key="1">
    <citation type="submission" date="2017-03" db="EMBL/GenBank/DDBJ databases">
        <title>Genome of the blue death feigning beetle - Asbolus verrucosus.</title>
        <authorList>
            <person name="Rider S.D."/>
        </authorList>
    </citation>
    <scope>NUCLEOTIDE SEQUENCE [LARGE SCALE GENOMIC DNA]</scope>
    <source>
        <strain evidence="9">Butters</strain>
        <tissue evidence="9">Head and leg muscle</tissue>
    </source>
</reference>